<dbReference type="EMBL" id="ML208316">
    <property type="protein sequence ID" value="TFK70222.1"/>
    <property type="molecule type" value="Genomic_DNA"/>
</dbReference>
<sequence>MVNSRFLGLLSLLTLFVSAEARPQSHAVWAADSAIARKQGNGLDSSQRASVSYEHGELQWGLRLLYEATGNRTYYDYLLAGANNIVYDNGTIHGNYAYVSKTADYSLDPVRTGPTFLYLYQKTGQTKWKSAADTFKVQLDAHPRTGQGQFWHKKQYYNQGWLDGIYMGDVFYAQYVKDFQPSNSTAWADITQQFNLMYQNSLQASSDVHNTGLLYHGYDYSHTAVWAASDRGHSPEIWNRALGWYMMALVDVLEVIPTSNAGYATLRGILQNLAPKLRDAADPSTGVWWLVMTQPGREGNYFESSGAAMFVYSLLKGIRRGFITDTNGSIRAAAEKAYQYMTAHWVVENSDGTMGWTNTVQVGSLSGNGTFEYYVGVPTVLNDLKGLAAFLLASVEYEKL</sequence>
<evidence type="ECO:0000313" key="1">
    <source>
        <dbReference type="EMBL" id="TFK70222.1"/>
    </source>
</evidence>
<proteinExistence type="predicted"/>
<keyword evidence="2" id="KW-1185">Reference proteome</keyword>
<accession>A0ACD3AZ29</accession>
<keyword evidence="1" id="KW-0378">Hydrolase</keyword>
<reference evidence="1 2" key="1">
    <citation type="journal article" date="2019" name="Nat. Ecol. Evol.">
        <title>Megaphylogeny resolves global patterns of mushroom evolution.</title>
        <authorList>
            <person name="Varga T."/>
            <person name="Krizsan K."/>
            <person name="Foldi C."/>
            <person name="Dima B."/>
            <person name="Sanchez-Garcia M."/>
            <person name="Sanchez-Ramirez S."/>
            <person name="Szollosi G.J."/>
            <person name="Szarkandi J.G."/>
            <person name="Papp V."/>
            <person name="Albert L."/>
            <person name="Andreopoulos W."/>
            <person name="Angelini C."/>
            <person name="Antonin V."/>
            <person name="Barry K.W."/>
            <person name="Bougher N.L."/>
            <person name="Buchanan P."/>
            <person name="Buyck B."/>
            <person name="Bense V."/>
            <person name="Catcheside P."/>
            <person name="Chovatia M."/>
            <person name="Cooper J."/>
            <person name="Damon W."/>
            <person name="Desjardin D."/>
            <person name="Finy P."/>
            <person name="Geml J."/>
            <person name="Haridas S."/>
            <person name="Hughes K."/>
            <person name="Justo A."/>
            <person name="Karasinski D."/>
            <person name="Kautmanova I."/>
            <person name="Kiss B."/>
            <person name="Kocsube S."/>
            <person name="Kotiranta H."/>
            <person name="LaButti K.M."/>
            <person name="Lechner B.E."/>
            <person name="Liimatainen K."/>
            <person name="Lipzen A."/>
            <person name="Lukacs Z."/>
            <person name="Mihaltcheva S."/>
            <person name="Morgado L.N."/>
            <person name="Niskanen T."/>
            <person name="Noordeloos M.E."/>
            <person name="Ohm R.A."/>
            <person name="Ortiz-Santana B."/>
            <person name="Ovrebo C."/>
            <person name="Racz N."/>
            <person name="Riley R."/>
            <person name="Savchenko A."/>
            <person name="Shiryaev A."/>
            <person name="Soop K."/>
            <person name="Spirin V."/>
            <person name="Szebenyi C."/>
            <person name="Tomsovsky M."/>
            <person name="Tulloss R.E."/>
            <person name="Uehling J."/>
            <person name="Grigoriev I.V."/>
            <person name="Vagvolgyi C."/>
            <person name="Papp T."/>
            <person name="Martin F.M."/>
            <person name="Miettinen O."/>
            <person name="Hibbett D.S."/>
            <person name="Nagy L.G."/>
        </authorList>
    </citation>
    <scope>NUCLEOTIDE SEQUENCE [LARGE SCALE GENOMIC DNA]</scope>
    <source>
        <strain evidence="1 2">NL-1719</strain>
    </source>
</reference>
<protein>
    <submittedName>
        <fullName evidence="1">Glycoside hydrolase family 105 protein</fullName>
    </submittedName>
</protein>
<name>A0ACD3AZ29_9AGAR</name>
<evidence type="ECO:0000313" key="2">
    <source>
        <dbReference type="Proteomes" id="UP000308600"/>
    </source>
</evidence>
<dbReference type="Proteomes" id="UP000308600">
    <property type="component" value="Unassembled WGS sequence"/>
</dbReference>
<organism evidence="1 2">
    <name type="scientific">Pluteus cervinus</name>
    <dbReference type="NCBI Taxonomy" id="181527"/>
    <lineage>
        <taxon>Eukaryota</taxon>
        <taxon>Fungi</taxon>
        <taxon>Dikarya</taxon>
        <taxon>Basidiomycota</taxon>
        <taxon>Agaricomycotina</taxon>
        <taxon>Agaricomycetes</taxon>
        <taxon>Agaricomycetidae</taxon>
        <taxon>Agaricales</taxon>
        <taxon>Pluteineae</taxon>
        <taxon>Pluteaceae</taxon>
        <taxon>Pluteus</taxon>
    </lineage>
</organism>
<gene>
    <name evidence="1" type="ORF">BDN72DRAFT_819101</name>
</gene>